<reference evidence="18" key="1">
    <citation type="journal article" date="2014" name="Int. J. Syst. Evol. Microbiol.">
        <title>Complete genome sequence of Corynebacterium casei LMG S-19264T (=DSM 44701T), isolated from a smear-ripened cheese.</title>
        <authorList>
            <consortium name="US DOE Joint Genome Institute (JGI-PGF)"/>
            <person name="Walter F."/>
            <person name="Albersmeier A."/>
            <person name="Kalinowski J."/>
            <person name="Ruckert C."/>
        </authorList>
    </citation>
    <scope>NUCLEOTIDE SEQUENCE</scope>
    <source>
        <strain evidence="18">JCM 3090</strain>
    </source>
</reference>
<dbReference type="GO" id="GO:0009236">
    <property type="term" value="P:cobalamin biosynthetic process"/>
    <property type="evidence" value="ECO:0007669"/>
    <property type="project" value="UniProtKB-UniPathway"/>
</dbReference>
<comment type="pathway">
    <text evidence="5">Cofactor biosynthesis; adenosylcobalamin biosynthesis; adenosylcobalamin from cob(II)yrinate a,c-diamide: step 6/7.</text>
</comment>
<dbReference type="EC" id="2.7.7.62" evidence="9"/>
<evidence type="ECO:0000256" key="13">
    <source>
        <dbReference type="ARBA" id="ARBA00022777"/>
    </source>
</evidence>
<comment type="catalytic activity">
    <reaction evidence="1">
        <text>adenosylcob(III)inamide + ATP = adenosylcob(III)inamide phosphate + ADP + H(+)</text>
        <dbReference type="Rhea" id="RHEA:15769"/>
        <dbReference type="ChEBI" id="CHEBI:2480"/>
        <dbReference type="ChEBI" id="CHEBI:15378"/>
        <dbReference type="ChEBI" id="CHEBI:30616"/>
        <dbReference type="ChEBI" id="CHEBI:58502"/>
        <dbReference type="ChEBI" id="CHEBI:456216"/>
        <dbReference type="EC" id="2.7.1.156"/>
    </reaction>
</comment>
<dbReference type="EC" id="2.7.1.156" evidence="8"/>
<evidence type="ECO:0000256" key="8">
    <source>
        <dbReference type="ARBA" id="ARBA00012016"/>
    </source>
</evidence>
<evidence type="ECO:0000313" key="19">
    <source>
        <dbReference type="Proteomes" id="UP000649739"/>
    </source>
</evidence>
<evidence type="ECO:0000256" key="4">
    <source>
        <dbReference type="ARBA" id="ARBA00003889"/>
    </source>
</evidence>
<keyword evidence="13" id="KW-0418">Kinase</keyword>
<dbReference type="GO" id="GO:0005525">
    <property type="term" value="F:GTP binding"/>
    <property type="evidence" value="ECO:0007669"/>
    <property type="project" value="UniProtKB-KW"/>
</dbReference>
<evidence type="ECO:0000256" key="1">
    <source>
        <dbReference type="ARBA" id="ARBA00000312"/>
    </source>
</evidence>
<comment type="caution">
    <text evidence="18">The sequence shown here is derived from an EMBL/GenBank/DDBJ whole genome shotgun (WGS) entry which is preliminary data.</text>
</comment>
<evidence type="ECO:0000256" key="17">
    <source>
        <dbReference type="ARBA" id="ARBA00030571"/>
    </source>
</evidence>
<comment type="catalytic activity">
    <reaction evidence="3">
        <text>adenosylcob(III)inamide + GTP = adenosylcob(III)inamide phosphate + GDP + H(+)</text>
        <dbReference type="Rhea" id="RHEA:15765"/>
        <dbReference type="ChEBI" id="CHEBI:2480"/>
        <dbReference type="ChEBI" id="CHEBI:15378"/>
        <dbReference type="ChEBI" id="CHEBI:37565"/>
        <dbReference type="ChEBI" id="CHEBI:58189"/>
        <dbReference type="ChEBI" id="CHEBI:58502"/>
        <dbReference type="EC" id="2.7.1.156"/>
    </reaction>
</comment>
<comment type="similarity">
    <text evidence="7">Belongs to the CobU/CobP family.</text>
</comment>
<evidence type="ECO:0000256" key="3">
    <source>
        <dbReference type="ARBA" id="ARBA00001522"/>
    </source>
</evidence>
<comment type="catalytic activity">
    <reaction evidence="2">
        <text>adenosylcob(III)inamide phosphate + GTP + H(+) = adenosylcob(III)inamide-GDP + diphosphate</text>
        <dbReference type="Rhea" id="RHEA:22712"/>
        <dbReference type="ChEBI" id="CHEBI:15378"/>
        <dbReference type="ChEBI" id="CHEBI:33019"/>
        <dbReference type="ChEBI" id="CHEBI:37565"/>
        <dbReference type="ChEBI" id="CHEBI:58502"/>
        <dbReference type="ChEBI" id="CHEBI:60487"/>
        <dbReference type="EC" id="2.7.7.62"/>
    </reaction>
</comment>
<keyword evidence="12" id="KW-0547">Nucleotide-binding</keyword>
<keyword evidence="14" id="KW-0067">ATP-binding</keyword>
<sequence>MSTSTGRWRSLLVLGGIRSGKSAYAERLVAGAPRVRYVATAAAPADDDPQWRARIAAHRQRRPESWHTEEPGDPAALADLLTGAAADEVLLVDDLGNWVAALLADAGADPAAAGAALAKAVAACPARVVLVSPEVGLTLVADNPLGRAFTDALGALNQAVADACDSVALVVAGQATPLKSGGAAPIPPGAAGVREIDAPPGARLPTLLDPPLPDEVLAGQARAELAALLPGLGPLGHAVGAAAGARGALPPPAFRRPAVLALHADHPGAAAVGELPGGAGRAELLAGRGPLAALAARAGAPVWVWSGPDAAPIEDGPALTETAARAALAAGYHATRRVIEEGADTLILAATGAGTASAGAAVVGAIGRVEPAAILPRLVDSEGLIDDASWMQRCAAIRGAVYRVRREDDPVAVLAQVGGADVAAAAGAVLAAAGARVPVLLDGPVGTAGAVAAVELAADVRHWCLVPDEGEGPLVRAAARQLGTTAATRLGLELGEGCAALVALGVLNAGVDLAAALLGDG</sequence>
<evidence type="ECO:0000256" key="6">
    <source>
        <dbReference type="ARBA" id="ARBA00005159"/>
    </source>
</evidence>
<evidence type="ECO:0000256" key="2">
    <source>
        <dbReference type="ARBA" id="ARBA00000711"/>
    </source>
</evidence>
<dbReference type="PANTHER" id="PTHR34848:SF1">
    <property type="entry name" value="BIFUNCTIONAL ADENOSYLCOBALAMIN BIOSYNTHESIS PROTEIN COBU"/>
    <property type="match status" value="1"/>
</dbReference>
<evidence type="ECO:0000256" key="12">
    <source>
        <dbReference type="ARBA" id="ARBA00022741"/>
    </source>
</evidence>
<dbReference type="AlphaFoldDB" id="A0A8J3B3H3"/>
<dbReference type="PANTHER" id="PTHR34848">
    <property type="match status" value="1"/>
</dbReference>
<evidence type="ECO:0000256" key="7">
    <source>
        <dbReference type="ARBA" id="ARBA00007490"/>
    </source>
</evidence>
<accession>A0A8J3B3H3</accession>
<dbReference type="GO" id="GO:0008939">
    <property type="term" value="F:nicotinate-nucleotide-dimethylbenzimidazole phosphoribosyltransferase activity"/>
    <property type="evidence" value="ECO:0007669"/>
    <property type="project" value="InterPro"/>
</dbReference>
<dbReference type="Pfam" id="PF02283">
    <property type="entry name" value="CobU"/>
    <property type="match status" value="1"/>
</dbReference>
<evidence type="ECO:0000256" key="16">
    <source>
        <dbReference type="ARBA" id="ARBA00029570"/>
    </source>
</evidence>
<dbReference type="GO" id="GO:0043752">
    <property type="term" value="F:adenosylcobinamide kinase activity"/>
    <property type="evidence" value="ECO:0007669"/>
    <property type="project" value="UniProtKB-EC"/>
</dbReference>
<gene>
    <name evidence="18" type="ORF">GCM10010123_13050</name>
</gene>
<comment type="pathway">
    <text evidence="6">Cofactor biosynthesis; adenosylcobalamin biosynthesis; adenosylcobalamin from cob(II)yrinate a,c-diamide: step 5/7.</text>
</comment>
<proteinExistence type="inferred from homology"/>
<dbReference type="InterPro" id="IPR027417">
    <property type="entry name" value="P-loop_NTPase"/>
</dbReference>
<dbReference type="Proteomes" id="UP000649739">
    <property type="component" value="Unassembled WGS sequence"/>
</dbReference>
<keyword evidence="19" id="KW-1185">Reference proteome</keyword>
<comment type="function">
    <text evidence="4">Catalyzes ATP-dependent phosphorylation of adenosylcobinamide and addition of GMP to adenosylcobinamide phosphate.</text>
</comment>
<keyword evidence="15" id="KW-0342">GTP-binding</keyword>
<keyword evidence="10" id="KW-0169">Cobalamin biosynthesis</keyword>
<dbReference type="Pfam" id="PF02277">
    <property type="entry name" value="DBI_PRT"/>
    <property type="match status" value="1"/>
</dbReference>
<dbReference type="GO" id="GO:0005524">
    <property type="term" value="F:ATP binding"/>
    <property type="evidence" value="ECO:0007669"/>
    <property type="project" value="UniProtKB-KW"/>
</dbReference>
<organism evidence="18 19">
    <name type="scientific">Pilimelia anulata</name>
    <dbReference type="NCBI Taxonomy" id="53371"/>
    <lineage>
        <taxon>Bacteria</taxon>
        <taxon>Bacillati</taxon>
        <taxon>Actinomycetota</taxon>
        <taxon>Actinomycetes</taxon>
        <taxon>Micromonosporales</taxon>
        <taxon>Micromonosporaceae</taxon>
        <taxon>Pilimelia</taxon>
    </lineage>
</organism>
<evidence type="ECO:0000256" key="11">
    <source>
        <dbReference type="ARBA" id="ARBA00022679"/>
    </source>
</evidence>
<protein>
    <recommendedName>
        <fullName evidence="16">Adenosylcobinamide kinase</fullName>
        <ecNumber evidence="8">2.7.1.156</ecNumber>
        <ecNumber evidence="9">2.7.7.62</ecNumber>
    </recommendedName>
    <alternativeName>
        <fullName evidence="17">Adenosylcobinamide-phosphate guanylyltransferase</fullName>
    </alternativeName>
</protein>
<dbReference type="SUPFAM" id="SSF52733">
    <property type="entry name" value="Nicotinate mononucleotide:5,6-dimethylbenzimidazole phosphoribosyltransferase (CobT)"/>
    <property type="match status" value="1"/>
</dbReference>
<dbReference type="SUPFAM" id="SSF52540">
    <property type="entry name" value="P-loop containing nucleoside triphosphate hydrolases"/>
    <property type="match status" value="1"/>
</dbReference>
<dbReference type="Gene3D" id="3.40.50.10210">
    <property type="match status" value="1"/>
</dbReference>
<evidence type="ECO:0000256" key="9">
    <source>
        <dbReference type="ARBA" id="ARBA00012523"/>
    </source>
</evidence>
<dbReference type="EMBL" id="BMQB01000002">
    <property type="protein sequence ID" value="GGJ84798.1"/>
    <property type="molecule type" value="Genomic_DNA"/>
</dbReference>
<dbReference type="UniPathway" id="UPA00148">
    <property type="reaction ID" value="UER00236"/>
</dbReference>
<evidence type="ECO:0000256" key="14">
    <source>
        <dbReference type="ARBA" id="ARBA00022840"/>
    </source>
</evidence>
<evidence type="ECO:0000256" key="15">
    <source>
        <dbReference type="ARBA" id="ARBA00023134"/>
    </source>
</evidence>
<dbReference type="RefSeq" id="WP_189169122.1">
    <property type="nucleotide sequence ID" value="NZ_BMQB01000002.1"/>
</dbReference>
<keyword evidence="11" id="KW-0808">Transferase</keyword>
<evidence type="ECO:0000313" key="18">
    <source>
        <dbReference type="EMBL" id="GGJ84798.1"/>
    </source>
</evidence>
<dbReference type="InterPro" id="IPR036087">
    <property type="entry name" value="Nict_dMeBzImd_PRibTrfase_sf"/>
</dbReference>
<dbReference type="GO" id="GO:0008820">
    <property type="term" value="F:cobinamide phosphate guanylyltransferase activity"/>
    <property type="evidence" value="ECO:0007669"/>
    <property type="project" value="UniProtKB-EC"/>
</dbReference>
<dbReference type="Gene3D" id="3.40.50.300">
    <property type="entry name" value="P-loop containing nucleotide triphosphate hydrolases"/>
    <property type="match status" value="1"/>
</dbReference>
<dbReference type="InterPro" id="IPR003200">
    <property type="entry name" value="Nict_dMeBzImd_PRibTrfase"/>
</dbReference>
<reference evidence="18" key="2">
    <citation type="submission" date="2020-09" db="EMBL/GenBank/DDBJ databases">
        <authorList>
            <person name="Sun Q."/>
            <person name="Ohkuma M."/>
        </authorList>
    </citation>
    <scope>NUCLEOTIDE SEQUENCE</scope>
    <source>
        <strain evidence="18">JCM 3090</strain>
    </source>
</reference>
<evidence type="ECO:0000256" key="10">
    <source>
        <dbReference type="ARBA" id="ARBA00022573"/>
    </source>
</evidence>
<dbReference type="InterPro" id="IPR003203">
    <property type="entry name" value="CobU/CobP"/>
</dbReference>
<name>A0A8J3B3H3_9ACTN</name>
<evidence type="ECO:0000256" key="5">
    <source>
        <dbReference type="ARBA" id="ARBA00004692"/>
    </source>
</evidence>